<feature type="compositionally biased region" description="Basic and acidic residues" evidence="2">
    <location>
        <begin position="540"/>
        <end position="550"/>
    </location>
</feature>
<dbReference type="Proteomes" id="UP000733611">
    <property type="component" value="Unassembled WGS sequence"/>
</dbReference>
<proteinExistence type="predicted"/>
<feature type="transmembrane region" description="Helical" evidence="3">
    <location>
        <begin position="448"/>
        <end position="469"/>
    </location>
</feature>
<dbReference type="NCBIfam" id="TIGR03505">
    <property type="entry name" value="FimV_core"/>
    <property type="match status" value="1"/>
</dbReference>
<feature type="coiled-coil region" evidence="1">
    <location>
        <begin position="370"/>
        <end position="404"/>
    </location>
</feature>
<feature type="compositionally biased region" description="Basic and acidic residues" evidence="2">
    <location>
        <begin position="507"/>
        <end position="531"/>
    </location>
</feature>
<evidence type="ECO:0000313" key="5">
    <source>
        <dbReference type="Proteomes" id="UP000733611"/>
    </source>
</evidence>
<keyword evidence="1" id="KW-0175">Coiled coil</keyword>
<feature type="compositionally biased region" description="Low complexity" evidence="2">
    <location>
        <begin position="52"/>
        <end position="96"/>
    </location>
</feature>
<feature type="compositionally biased region" description="Pro residues" evidence="2">
    <location>
        <begin position="638"/>
        <end position="657"/>
    </location>
</feature>
<dbReference type="InterPro" id="IPR018392">
    <property type="entry name" value="LysM"/>
</dbReference>
<reference evidence="4" key="2">
    <citation type="submission" date="2021-04" db="EMBL/GenBank/DDBJ databases">
        <authorList>
            <person name="Gilroy R."/>
        </authorList>
    </citation>
    <scope>NUCLEOTIDE SEQUENCE</scope>
    <source>
        <strain evidence="4">378</strain>
    </source>
</reference>
<feature type="compositionally biased region" description="Basic and acidic residues" evidence="2">
    <location>
        <begin position="564"/>
        <end position="584"/>
    </location>
</feature>
<evidence type="ECO:0000256" key="2">
    <source>
        <dbReference type="SAM" id="MobiDB-lite"/>
    </source>
</evidence>
<feature type="region of interest" description="Disordered" evidence="2">
    <location>
        <begin position="22"/>
        <end position="121"/>
    </location>
</feature>
<feature type="coiled-coil region" evidence="1">
    <location>
        <begin position="318"/>
        <end position="345"/>
    </location>
</feature>
<evidence type="ECO:0000256" key="1">
    <source>
        <dbReference type="SAM" id="Coils"/>
    </source>
</evidence>
<name>A0A948TGA0_9GAMM</name>
<evidence type="ECO:0008006" key="6">
    <source>
        <dbReference type="Google" id="ProtNLM"/>
    </source>
</evidence>
<dbReference type="Gene3D" id="3.10.350.10">
    <property type="entry name" value="LysM domain"/>
    <property type="match status" value="1"/>
</dbReference>
<dbReference type="EMBL" id="JAHLFE010000087">
    <property type="protein sequence ID" value="MBU3844098.1"/>
    <property type="molecule type" value="Genomic_DNA"/>
</dbReference>
<dbReference type="InterPro" id="IPR020012">
    <property type="entry name" value="LysM_FimV"/>
</dbReference>
<comment type="caution">
    <text evidence="4">The sequence shown here is derived from an EMBL/GenBank/DDBJ whole genome shotgun (WGS) entry which is preliminary data.</text>
</comment>
<feature type="region of interest" description="Disordered" evidence="2">
    <location>
        <begin position="506"/>
        <end position="584"/>
    </location>
</feature>
<keyword evidence="3" id="KW-1133">Transmembrane helix</keyword>
<organism evidence="4 5">
    <name type="scientific">Candidatus Anaerobiospirillum pullicola</name>
    <dbReference type="NCBI Taxonomy" id="2838451"/>
    <lineage>
        <taxon>Bacteria</taxon>
        <taxon>Pseudomonadati</taxon>
        <taxon>Pseudomonadota</taxon>
        <taxon>Gammaproteobacteria</taxon>
        <taxon>Aeromonadales</taxon>
        <taxon>Succinivibrionaceae</taxon>
        <taxon>Anaerobiospirillum</taxon>
    </lineage>
</organism>
<feature type="compositionally biased region" description="Low complexity" evidence="2">
    <location>
        <begin position="621"/>
        <end position="637"/>
    </location>
</feature>
<dbReference type="AlphaFoldDB" id="A0A948TGA0"/>
<feature type="compositionally biased region" description="Pro residues" evidence="2">
    <location>
        <begin position="32"/>
        <end position="51"/>
    </location>
</feature>
<protein>
    <recommendedName>
        <fullName evidence="6">LysM domain-containing protein</fullName>
    </recommendedName>
</protein>
<evidence type="ECO:0000256" key="3">
    <source>
        <dbReference type="SAM" id="Phobius"/>
    </source>
</evidence>
<dbReference type="CDD" id="cd00118">
    <property type="entry name" value="LysM"/>
    <property type="match status" value="1"/>
</dbReference>
<reference evidence="4" key="1">
    <citation type="journal article" date="2021" name="PeerJ">
        <title>Extensive microbial diversity within the chicken gut microbiome revealed by metagenomics and culture.</title>
        <authorList>
            <person name="Gilroy R."/>
            <person name="Ravi A."/>
            <person name="Getino M."/>
            <person name="Pursley I."/>
            <person name="Horton D.L."/>
            <person name="Alikhan N.F."/>
            <person name="Baker D."/>
            <person name="Gharbi K."/>
            <person name="Hall N."/>
            <person name="Watson M."/>
            <person name="Adriaenssens E.M."/>
            <person name="Foster-Nyarko E."/>
            <person name="Jarju S."/>
            <person name="Secka A."/>
            <person name="Antonio M."/>
            <person name="Oren A."/>
            <person name="Chaudhuri R.R."/>
            <person name="La Ragione R."/>
            <person name="Hildebrand F."/>
            <person name="Pallen M.J."/>
        </authorList>
    </citation>
    <scope>NUCLEOTIDE SEQUENCE</scope>
    <source>
        <strain evidence="4">378</strain>
    </source>
</reference>
<gene>
    <name evidence="4" type="ORF">H9847_04395</name>
</gene>
<keyword evidence="3" id="KW-0812">Transmembrane</keyword>
<feature type="region of interest" description="Disordered" evidence="2">
    <location>
        <begin position="621"/>
        <end position="657"/>
    </location>
</feature>
<accession>A0A948TGA0</accession>
<dbReference type="InterPro" id="IPR036779">
    <property type="entry name" value="LysM_dom_sf"/>
</dbReference>
<feature type="non-terminal residue" evidence="4">
    <location>
        <position position="657"/>
    </location>
</feature>
<sequence>MITSVFITSHAWAEEDFSISITGPDGEVAAPAPAPAPAPRPVQPAPAPVATPPQAQAQTPAPNAGRGITTTTPAAPATVAATTPTTPATPATQVTPPTTPNQGATAPAANTPALGLDGQPLPPNVMAQHMVQPRDTIWSIAHQYSAPYANVNEFQAVASIYRNNRNAFDNDNVNNIRRGATLNIPVAQEMALEQTSTGSQLLSRGTMTLPPLNRGQMPQPGVTVNNNLFIAGQPEAPSEPPVGQPIGVSNNPLIPPLSDGTPVAGNTPTFVARETLLRDVNPVLTPNEGYDNPEAQILSDEQLAAQNADRTQTFVPQLSQSSLDLRAIEQMLDKTERNIQSAQQDIYKRLDNNIQRSAQVARDTAQIAAKEEVSALINHYEQVIAELQQSNNDLRTSLSRINQQVDQIRGLQLETADSVAALGQRVENEPVSASTFSFGEGLSMSNPLTWLLLGFGIIALLLSLGLFLFKRRISRERANRFGYEDDEGDYVDDDDMAMSEIIAQANRETEAAQSHSREQEKQPKDEPRDEPAVDDAPAPIHDEPMHHDADSFDNGFDNSLGDLADDHHDAPPAKGKQSSDMDFHDEIVMPSAAPLNTAAKSAGANSAARNVGAALAGAVAGAAAGAAMSAAPAAAAPAPRPAPAPAPQPAPAPAPAL</sequence>
<keyword evidence="3" id="KW-0472">Membrane</keyword>
<evidence type="ECO:0000313" key="4">
    <source>
        <dbReference type="EMBL" id="MBU3844098.1"/>
    </source>
</evidence>